<accession>A0A2M9ZED4</accession>
<feature type="transmembrane region" description="Helical" evidence="1">
    <location>
        <begin position="238"/>
        <end position="258"/>
    </location>
</feature>
<protein>
    <recommendedName>
        <fullName evidence="4">Glycosyltransferase RgtA/B/C/D-like domain-containing protein</fullName>
    </recommendedName>
</protein>
<evidence type="ECO:0000313" key="2">
    <source>
        <dbReference type="EMBL" id="PJZ66798.1"/>
    </source>
</evidence>
<feature type="transmembrane region" description="Helical" evidence="1">
    <location>
        <begin position="351"/>
        <end position="369"/>
    </location>
</feature>
<evidence type="ECO:0000313" key="3">
    <source>
        <dbReference type="Proteomes" id="UP000231912"/>
    </source>
</evidence>
<evidence type="ECO:0008006" key="4">
    <source>
        <dbReference type="Google" id="ProtNLM"/>
    </source>
</evidence>
<dbReference type="EMBL" id="NPDT01000001">
    <property type="protein sequence ID" value="PJZ66798.1"/>
    <property type="molecule type" value="Genomic_DNA"/>
</dbReference>
<gene>
    <name evidence="2" type="ORF">CH371_01470</name>
</gene>
<dbReference type="RefSeq" id="WP_100757392.1">
    <property type="nucleotide sequence ID" value="NZ_NPDT01000001.1"/>
</dbReference>
<feature type="transmembrane region" description="Helical" evidence="1">
    <location>
        <begin position="378"/>
        <end position="399"/>
    </location>
</feature>
<keyword evidence="1" id="KW-0812">Transmembrane</keyword>
<feature type="transmembrane region" description="Helical" evidence="1">
    <location>
        <begin position="194"/>
        <end position="218"/>
    </location>
</feature>
<organism evidence="2 3">
    <name type="scientific">Leptospira wolffii</name>
    <dbReference type="NCBI Taxonomy" id="409998"/>
    <lineage>
        <taxon>Bacteria</taxon>
        <taxon>Pseudomonadati</taxon>
        <taxon>Spirochaetota</taxon>
        <taxon>Spirochaetia</taxon>
        <taxon>Leptospirales</taxon>
        <taxon>Leptospiraceae</taxon>
        <taxon>Leptospira</taxon>
    </lineage>
</organism>
<feature type="transmembrane region" description="Helical" evidence="1">
    <location>
        <begin position="6"/>
        <end position="25"/>
    </location>
</feature>
<feature type="transmembrane region" description="Helical" evidence="1">
    <location>
        <begin position="322"/>
        <end position="339"/>
    </location>
</feature>
<keyword evidence="1" id="KW-1133">Transmembrane helix</keyword>
<comment type="caution">
    <text evidence="2">The sequence shown here is derived from an EMBL/GenBank/DDBJ whole genome shotgun (WGS) entry which is preliminary data.</text>
</comment>
<dbReference type="Proteomes" id="UP000231912">
    <property type="component" value="Unassembled WGS sequence"/>
</dbReference>
<evidence type="ECO:0000256" key="1">
    <source>
        <dbReference type="SAM" id="Phobius"/>
    </source>
</evidence>
<dbReference type="AlphaFoldDB" id="A0A2M9ZED4"/>
<keyword evidence="1" id="KW-0472">Membrane</keyword>
<reference evidence="2 3" key="1">
    <citation type="submission" date="2017-07" db="EMBL/GenBank/DDBJ databases">
        <title>Leptospira spp. isolated from tropical soils.</title>
        <authorList>
            <person name="Thibeaux R."/>
            <person name="Iraola G."/>
            <person name="Ferres I."/>
            <person name="Bierque E."/>
            <person name="Girault D."/>
            <person name="Soupe-Gilbert M.-E."/>
            <person name="Picardeau M."/>
            <person name="Goarant C."/>
        </authorList>
    </citation>
    <scope>NUCLEOTIDE SEQUENCE [LARGE SCALE GENOMIC DNA]</scope>
    <source>
        <strain evidence="2 3">FH2-C-A2</strain>
    </source>
</reference>
<sequence length="508" mass="58848">MKFFRSNFVLLCFPILLSIVFAFLFQKWRLNGPVLLSYDATFKYKQMLDYADFGDFNFHYEYSEIDPEQNLIGHDWPIIVKTATGIKKIVYPEILAVLLSIFHRFELDQYIGLISFILLLFELTVFGYFLKKFFDLEWYYVVFAQLLLSVTTPNIAFIFQFHETSISNILNIISIFLIFRHIKNINNSRSASLILPGLFLGISSLFRAEVFISAGVLLGLKSAFEFRKRALRDIIKDLIYFSIGFAIAFGPYCIYNYLHGEPIFGSRVHSTYLEQSSRLRIFSDLILGNFLSGRIVVGLLEQAPYVFLTPLLLLFKNEKPEAKLLMYHGVFTILFTAIVSPNNSWGAGWGIRYFCTGLPSLVAAFVLLVRNSLKERKYILIALSSVMLAVSLYVSYYGLKIIKESMKNVKETQSVIQKAGDRMIFSSQDLFYYYAGIYIKDHTILQTQEGKFENYAFQRMLKVGPKNFCLHWSAFSPLPDEKLWATAKYELTETFDLELHHLRCFTKH</sequence>
<feature type="transmembrane region" description="Helical" evidence="1">
    <location>
        <begin position="110"/>
        <end position="130"/>
    </location>
</feature>
<proteinExistence type="predicted"/>
<name>A0A2M9ZED4_9LEPT</name>
<feature type="transmembrane region" description="Helical" evidence="1">
    <location>
        <begin position="295"/>
        <end position="315"/>
    </location>
</feature>
<feature type="transmembrane region" description="Helical" evidence="1">
    <location>
        <begin position="136"/>
        <end position="159"/>
    </location>
</feature>